<comment type="caution">
    <text evidence="2">The sequence shown here is derived from an EMBL/GenBank/DDBJ whole genome shotgun (WGS) entry which is preliminary data.</text>
</comment>
<evidence type="ECO:0000313" key="3">
    <source>
        <dbReference type="Proteomes" id="UP001354971"/>
    </source>
</evidence>
<dbReference type="RefSeq" id="WP_330199860.1">
    <property type="nucleotide sequence ID" value="NZ_JAZDRP010000009.1"/>
</dbReference>
<reference evidence="2 3" key="1">
    <citation type="submission" date="2024-01" db="EMBL/GenBank/DDBJ databases">
        <title>Hyphobacterium bacterium isolated from marine sediment.</title>
        <authorList>
            <person name="Zhao S."/>
        </authorList>
    </citation>
    <scope>NUCLEOTIDE SEQUENCE [LARGE SCALE GENOMIC DNA]</scope>
    <source>
        <strain evidence="3">HN65</strain>
    </source>
</reference>
<dbReference type="EMBL" id="JAZDRP010000009">
    <property type="protein sequence ID" value="MEE2527198.1"/>
    <property type="molecule type" value="Genomic_DNA"/>
</dbReference>
<dbReference type="InterPro" id="IPR054382">
    <property type="entry name" value="wHTH_alphaproteobact"/>
</dbReference>
<protein>
    <recommendedName>
        <fullName evidence="1">Winged helix domain-containing protein</fullName>
    </recommendedName>
</protein>
<name>A0ABU7LTG4_9PROT</name>
<dbReference type="Pfam" id="PF22324">
    <property type="entry name" value="HTH_91"/>
    <property type="match status" value="1"/>
</dbReference>
<proteinExistence type="predicted"/>
<sequence length="105" mass="11996">MMRKRRYPRVLFRRPGRNGGMQQANGREGETLLLLVARGAKGITALDFTGGPAYRLSAYIKNLRDMDLDIETVREPHDCGWHGRYILHSWLDVESIDRGVENVSP</sequence>
<accession>A0ABU7LTG4</accession>
<organism evidence="2 3">
    <name type="scientific">Hyphobacterium lacteum</name>
    <dbReference type="NCBI Taxonomy" id="3116575"/>
    <lineage>
        <taxon>Bacteria</taxon>
        <taxon>Pseudomonadati</taxon>
        <taxon>Pseudomonadota</taxon>
        <taxon>Alphaproteobacteria</taxon>
        <taxon>Maricaulales</taxon>
        <taxon>Maricaulaceae</taxon>
        <taxon>Hyphobacterium</taxon>
    </lineage>
</organism>
<gene>
    <name evidence="2" type="ORF">V0U79_12545</name>
</gene>
<evidence type="ECO:0000313" key="2">
    <source>
        <dbReference type="EMBL" id="MEE2527198.1"/>
    </source>
</evidence>
<keyword evidence="3" id="KW-1185">Reference proteome</keyword>
<dbReference type="Proteomes" id="UP001354971">
    <property type="component" value="Unassembled WGS sequence"/>
</dbReference>
<evidence type="ECO:0000259" key="1">
    <source>
        <dbReference type="Pfam" id="PF22324"/>
    </source>
</evidence>
<feature type="domain" description="Winged helix" evidence="1">
    <location>
        <begin position="23"/>
        <end position="94"/>
    </location>
</feature>